<dbReference type="KEGG" id="pnt:G5B91_34595"/>
<proteinExistence type="inferred from homology"/>
<organism evidence="3 4">
    <name type="scientific">Pseudomonas nitroreducens</name>
    <dbReference type="NCBI Taxonomy" id="46680"/>
    <lineage>
        <taxon>Bacteria</taxon>
        <taxon>Pseudomonadati</taxon>
        <taxon>Pseudomonadota</taxon>
        <taxon>Gammaproteobacteria</taxon>
        <taxon>Pseudomonadales</taxon>
        <taxon>Pseudomonadaceae</taxon>
        <taxon>Pseudomonas</taxon>
    </lineage>
</organism>
<evidence type="ECO:0000313" key="4">
    <source>
        <dbReference type="Proteomes" id="UP000501063"/>
    </source>
</evidence>
<reference evidence="3 4" key="1">
    <citation type="submission" date="2020-02" db="EMBL/GenBank/DDBJ databases">
        <title>Integrative conjugative elements (ICEs) and plasmids drive adaptation of Pseudomonas nitroreducens strain HBP1 to wastewater environment.</title>
        <authorList>
            <person name="Sentchilo V."/>
            <person name="Carraro N."/>
            <person name="Bertelli C."/>
            <person name="van der Meer J.R."/>
        </authorList>
    </citation>
    <scope>NUCLEOTIDE SEQUENCE [LARGE SCALE GENOMIC DNA]</scope>
    <source>
        <strain evidence="3 4">HBP1</strain>
        <plasmid evidence="4">ppnihbp1_1</plasmid>
    </source>
</reference>
<dbReference type="RefSeq" id="WP_081754026.1">
    <property type="nucleotide sequence ID" value="NZ_CP049142.1"/>
</dbReference>
<protein>
    <recommendedName>
        <fullName evidence="2">Big-1 domain-containing protein</fullName>
    </recommendedName>
</protein>
<dbReference type="InterPro" id="IPR013783">
    <property type="entry name" value="Ig-like_fold"/>
</dbReference>
<dbReference type="PROSITE" id="PS51127">
    <property type="entry name" value="BIG1"/>
    <property type="match status" value="1"/>
</dbReference>
<evidence type="ECO:0000259" key="2">
    <source>
        <dbReference type="PROSITE" id="PS51127"/>
    </source>
</evidence>
<dbReference type="InterPro" id="IPR008964">
    <property type="entry name" value="Invasin/intimin_cell_adhesion"/>
</dbReference>
<geneLocation type="plasmid" evidence="4">
    <name>ppnihbp1_1</name>
</geneLocation>
<gene>
    <name evidence="3" type="ORF">G5B91_34595</name>
</gene>
<keyword evidence="3" id="KW-0614">Plasmid</keyword>
<dbReference type="SUPFAM" id="SSF49373">
    <property type="entry name" value="Invasin/intimin cell-adhesion fragments"/>
    <property type="match status" value="1"/>
</dbReference>
<comment type="similarity">
    <text evidence="1">Belongs to the intimin/invasin family.</text>
</comment>
<dbReference type="Proteomes" id="UP000501063">
    <property type="component" value="Plasmid pPniHBP1_1"/>
</dbReference>
<dbReference type="InterPro" id="IPR003344">
    <property type="entry name" value="Big_1_dom"/>
</dbReference>
<evidence type="ECO:0000313" key="3">
    <source>
        <dbReference type="EMBL" id="QIE91463.1"/>
    </source>
</evidence>
<name>A0A6G6J8C7_PSENT</name>
<dbReference type="AlphaFoldDB" id="A0A6G6J8C7"/>
<feature type="domain" description="Big-1" evidence="2">
    <location>
        <begin position="63"/>
        <end position="155"/>
    </location>
</feature>
<sequence>MGGFMRIRTIITAATALIFVGLGAGTFADTWKPIRSGSSGSGWQKVVCDRSGGGWRSCNMGLTITVQAYPNTLAAVGEQGTVVANVTDYDGNNAGANVAIRWATSDGTLSATDTKTDANGQASVVLTSSHTIGGATVTATSTEEGGAGQVFVPFSDRWAPASAVYTGWQNSSDPYSCSAWSPDPSTVAAGTTFTQSATCSQNQIAYQQNREVSLITGQVRNSGAPIPLYQTIQVTITQQATGTKQSQPTCKWTAFTKEGIYATVWSHLVSNVDEDMTYGFLLYLGNGGTGVSVTNKTDTATYNGRIYSVGRFRQSTCLGKNCAQNREEYEVCSVPE</sequence>
<evidence type="ECO:0000256" key="1">
    <source>
        <dbReference type="ARBA" id="ARBA00010116"/>
    </source>
</evidence>
<accession>A0A6G6J8C7</accession>
<dbReference type="EMBL" id="CP049142">
    <property type="protein sequence ID" value="QIE91463.1"/>
    <property type="molecule type" value="Genomic_DNA"/>
</dbReference>
<dbReference type="Gene3D" id="2.60.40.10">
    <property type="entry name" value="Immunoglobulins"/>
    <property type="match status" value="1"/>
</dbReference>